<gene>
    <name evidence="1" type="ORF">M413DRAFT_66732</name>
</gene>
<dbReference type="EMBL" id="KN831772">
    <property type="protein sequence ID" value="KIM45227.1"/>
    <property type="molecule type" value="Genomic_DNA"/>
</dbReference>
<dbReference type="PANTHER" id="PTHR33559:SF1">
    <property type="entry name" value="PROTEASOME ASSEMBLY CHAPERONE 4"/>
    <property type="match status" value="1"/>
</dbReference>
<evidence type="ECO:0000313" key="2">
    <source>
        <dbReference type="Proteomes" id="UP000053424"/>
    </source>
</evidence>
<dbReference type="PANTHER" id="PTHR33559">
    <property type="entry name" value="PROTEASOME ASSEMBLY CHAPERONE 4"/>
    <property type="match status" value="1"/>
</dbReference>
<sequence>MASEGWIKSQVKILDSSDPSLPPLALQVTQMLDTYMLWIGVVDTNVEGAEQKAVLNGSLCKDWACAMPPRAVGAPSAATSLFRSSSSDVALSMAERLAKRFQKQIFLAVDIPTGFLSLGQGQQLVFEAEKGIVTTLKELERDGTPK</sequence>
<dbReference type="HOGENOM" id="CLU_120624_0_0_1"/>
<organism evidence="1 2">
    <name type="scientific">Hebeloma cylindrosporum</name>
    <dbReference type="NCBI Taxonomy" id="76867"/>
    <lineage>
        <taxon>Eukaryota</taxon>
        <taxon>Fungi</taxon>
        <taxon>Dikarya</taxon>
        <taxon>Basidiomycota</taxon>
        <taxon>Agaricomycotina</taxon>
        <taxon>Agaricomycetes</taxon>
        <taxon>Agaricomycetidae</taxon>
        <taxon>Agaricales</taxon>
        <taxon>Agaricineae</taxon>
        <taxon>Hymenogastraceae</taxon>
        <taxon>Hebeloma</taxon>
    </lineage>
</organism>
<keyword evidence="2" id="KW-1185">Reference proteome</keyword>
<reference evidence="2" key="2">
    <citation type="submission" date="2015-01" db="EMBL/GenBank/DDBJ databases">
        <title>Evolutionary Origins and Diversification of the Mycorrhizal Mutualists.</title>
        <authorList>
            <consortium name="DOE Joint Genome Institute"/>
            <consortium name="Mycorrhizal Genomics Consortium"/>
            <person name="Kohler A."/>
            <person name="Kuo A."/>
            <person name="Nagy L.G."/>
            <person name="Floudas D."/>
            <person name="Copeland A."/>
            <person name="Barry K.W."/>
            <person name="Cichocki N."/>
            <person name="Veneault-Fourrey C."/>
            <person name="LaButti K."/>
            <person name="Lindquist E.A."/>
            <person name="Lipzen A."/>
            <person name="Lundell T."/>
            <person name="Morin E."/>
            <person name="Murat C."/>
            <person name="Riley R."/>
            <person name="Ohm R."/>
            <person name="Sun H."/>
            <person name="Tunlid A."/>
            <person name="Henrissat B."/>
            <person name="Grigoriev I.V."/>
            <person name="Hibbett D.S."/>
            <person name="Martin F."/>
        </authorList>
    </citation>
    <scope>NUCLEOTIDE SEQUENCE [LARGE SCALE GENOMIC DNA]</scope>
    <source>
        <strain evidence="2">h7</strain>
    </source>
</reference>
<dbReference type="GO" id="GO:0043248">
    <property type="term" value="P:proteasome assembly"/>
    <property type="evidence" value="ECO:0007669"/>
    <property type="project" value="InterPro"/>
</dbReference>
<protein>
    <submittedName>
        <fullName evidence="1">Uncharacterized protein</fullName>
    </submittedName>
</protein>
<dbReference type="OrthoDB" id="368507at2759"/>
<accession>A0A0C2YW71</accession>
<name>A0A0C2YW71_HEBCY</name>
<dbReference type="Pfam" id="PF16093">
    <property type="entry name" value="PAC4"/>
    <property type="match status" value="1"/>
</dbReference>
<dbReference type="AlphaFoldDB" id="A0A0C2YW71"/>
<dbReference type="InterPro" id="IPR032157">
    <property type="entry name" value="PAC4"/>
</dbReference>
<proteinExistence type="predicted"/>
<reference evidence="1 2" key="1">
    <citation type="submission" date="2014-04" db="EMBL/GenBank/DDBJ databases">
        <authorList>
            <consortium name="DOE Joint Genome Institute"/>
            <person name="Kuo A."/>
            <person name="Gay G."/>
            <person name="Dore J."/>
            <person name="Kohler A."/>
            <person name="Nagy L.G."/>
            <person name="Floudas D."/>
            <person name="Copeland A."/>
            <person name="Barry K.W."/>
            <person name="Cichocki N."/>
            <person name="Veneault-Fourrey C."/>
            <person name="LaButti K."/>
            <person name="Lindquist E.A."/>
            <person name="Lipzen A."/>
            <person name="Lundell T."/>
            <person name="Morin E."/>
            <person name="Murat C."/>
            <person name="Sun H."/>
            <person name="Tunlid A."/>
            <person name="Henrissat B."/>
            <person name="Grigoriev I.V."/>
            <person name="Hibbett D.S."/>
            <person name="Martin F."/>
            <person name="Nordberg H.P."/>
            <person name="Cantor M.N."/>
            <person name="Hua S.X."/>
        </authorList>
    </citation>
    <scope>NUCLEOTIDE SEQUENCE [LARGE SCALE GENOMIC DNA]</scope>
    <source>
        <strain evidence="2">h7</strain>
    </source>
</reference>
<dbReference type="Proteomes" id="UP000053424">
    <property type="component" value="Unassembled WGS sequence"/>
</dbReference>
<evidence type="ECO:0000313" key="1">
    <source>
        <dbReference type="EMBL" id="KIM45227.1"/>
    </source>
</evidence>